<evidence type="ECO:0000256" key="1">
    <source>
        <dbReference type="ARBA" id="ARBA00004273"/>
    </source>
</evidence>
<dbReference type="Gene3D" id="1.10.600.10">
    <property type="entry name" value="Farnesyl Diphosphate Synthase"/>
    <property type="match status" value="1"/>
</dbReference>
<dbReference type="PANTHER" id="PTHR21181">
    <property type="match status" value="1"/>
</dbReference>
<dbReference type="OrthoDB" id="270318at2759"/>
<evidence type="ECO:0000256" key="5">
    <source>
        <dbReference type="ARBA" id="ARBA00023136"/>
    </source>
</evidence>
<sequence length="454" mass="50690">MKPAKSFSAEINAARTYCLDLLRKYDTPSSLLLPYIPSHARDAYVALRAFNIDVARTADTTSTPTIGMMRLQFHKDAVTKSLAGTPPKQPIALLLANAAQLVSQRSSGKSKFTKSWFMRIIDTREKYLSNPPYPNMASLESYAENTYSTLLYLTLQALPMASVTADHIASHIGKAIGISAVLRGLPLIAFPGPGNSHSNQGGMGGDMPATRHRAVMLPLDVMAEAGVREEDVLRNAARAEGLRDAVFTVATRANDHLITARQMLDNIRAGHDAGHEFEHQDEEEHVHIPSTFSTGRSETPAQEIERAFGVFMPAVATQMWLDRLQKFDFDVFQPKLRVTDWKLPFKAYWAYNMIDGIPGLVRSFVATRPPLTFYAWKGSWNLRDLLECLRLRHVNRRQFRRSEKAEIGKAVATSFQRKPPIACQVILLVLAPPIDPTSLMRTRLIMAVTLSAYR</sequence>
<evidence type="ECO:0000313" key="8">
    <source>
        <dbReference type="Proteomes" id="UP000070133"/>
    </source>
</evidence>
<comment type="caution">
    <text evidence="7">The sequence shown here is derived from an EMBL/GenBank/DDBJ whole genome shotgun (WGS) entry which is preliminary data.</text>
</comment>
<dbReference type="InterPro" id="IPR002060">
    <property type="entry name" value="Squ/phyt_synthse"/>
</dbReference>
<keyword evidence="3" id="KW-0809">Transit peptide</keyword>
<gene>
    <name evidence="7" type="ORF">AC578_2369</name>
</gene>
<dbReference type="GO" id="GO:0005743">
    <property type="term" value="C:mitochondrial inner membrane"/>
    <property type="evidence" value="ECO:0007669"/>
    <property type="project" value="UniProtKB-SubCell"/>
</dbReference>
<dbReference type="AlphaFoldDB" id="A0A139HXP0"/>
<evidence type="ECO:0000256" key="4">
    <source>
        <dbReference type="ARBA" id="ARBA00023128"/>
    </source>
</evidence>
<protein>
    <submittedName>
        <fullName evidence="7">Uncharacterized protein</fullName>
    </submittedName>
</protein>
<keyword evidence="5" id="KW-0472">Membrane</keyword>
<dbReference type="SUPFAM" id="SSF48576">
    <property type="entry name" value="Terpenoid synthases"/>
    <property type="match status" value="1"/>
</dbReference>
<name>A0A139HXP0_9PEZI</name>
<comment type="subcellular location">
    <subcellularLocation>
        <location evidence="1">Mitochondrion inner membrane</location>
    </subcellularLocation>
</comment>
<accession>A0A139HXP0</accession>
<evidence type="ECO:0000256" key="3">
    <source>
        <dbReference type="ARBA" id="ARBA00022946"/>
    </source>
</evidence>
<dbReference type="PANTHER" id="PTHR21181:SF13">
    <property type="entry name" value="NADH DEHYDROGENASE (UBIQUINONE) COMPLEX I, ASSEMBLY FACTOR 6"/>
    <property type="match status" value="1"/>
</dbReference>
<dbReference type="Proteomes" id="UP000070133">
    <property type="component" value="Unassembled WGS sequence"/>
</dbReference>
<organism evidence="7 8">
    <name type="scientific">Pseudocercospora eumusae</name>
    <dbReference type="NCBI Taxonomy" id="321146"/>
    <lineage>
        <taxon>Eukaryota</taxon>
        <taxon>Fungi</taxon>
        <taxon>Dikarya</taxon>
        <taxon>Ascomycota</taxon>
        <taxon>Pezizomycotina</taxon>
        <taxon>Dothideomycetes</taxon>
        <taxon>Dothideomycetidae</taxon>
        <taxon>Mycosphaerellales</taxon>
        <taxon>Mycosphaerellaceae</taxon>
        <taxon>Pseudocercospora</taxon>
    </lineage>
</organism>
<comment type="similarity">
    <text evidence="6">Belongs to the NDUFAF6 family.</text>
</comment>
<dbReference type="STRING" id="321146.A0A139HXP0"/>
<dbReference type="GO" id="GO:0032981">
    <property type="term" value="P:mitochondrial respiratory chain complex I assembly"/>
    <property type="evidence" value="ECO:0007669"/>
    <property type="project" value="TreeGrafter"/>
</dbReference>
<dbReference type="EMBL" id="LFZN01000003">
    <property type="protein sequence ID" value="KXT07226.1"/>
    <property type="molecule type" value="Genomic_DNA"/>
</dbReference>
<keyword evidence="4" id="KW-0496">Mitochondrion</keyword>
<evidence type="ECO:0000256" key="6">
    <source>
        <dbReference type="ARBA" id="ARBA00038273"/>
    </source>
</evidence>
<evidence type="ECO:0000256" key="2">
    <source>
        <dbReference type="ARBA" id="ARBA00022792"/>
    </source>
</evidence>
<reference evidence="7 8" key="1">
    <citation type="submission" date="2015-07" db="EMBL/GenBank/DDBJ databases">
        <title>Comparative genomics of the Sigatoka disease complex on banana suggests a link between parallel evolutionary changes in Pseudocercospora fijiensis and Pseudocercospora eumusae and increased virulence on the banana host.</title>
        <authorList>
            <person name="Chang T.-C."/>
            <person name="Salvucci A."/>
            <person name="Crous P.W."/>
            <person name="Stergiopoulos I."/>
        </authorList>
    </citation>
    <scope>NUCLEOTIDE SEQUENCE [LARGE SCALE GENOMIC DNA]</scope>
    <source>
        <strain evidence="7 8">CBS 114824</strain>
    </source>
</reference>
<dbReference type="Pfam" id="PF00494">
    <property type="entry name" value="SQS_PSY"/>
    <property type="match status" value="1"/>
</dbReference>
<evidence type="ECO:0000313" key="7">
    <source>
        <dbReference type="EMBL" id="KXT07226.1"/>
    </source>
</evidence>
<keyword evidence="2" id="KW-0999">Mitochondrion inner membrane</keyword>
<dbReference type="InterPro" id="IPR008949">
    <property type="entry name" value="Isoprenoid_synthase_dom_sf"/>
</dbReference>
<keyword evidence="8" id="KW-1185">Reference proteome</keyword>
<proteinExistence type="inferred from homology"/>